<evidence type="ECO:0000256" key="1">
    <source>
        <dbReference type="ARBA" id="ARBA00004496"/>
    </source>
</evidence>
<dbReference type="InterPro" id="IPR045864">
    <property type="entry name" value="aa-tRNA-synth_II/BPL/LPL"/>
</dbReference>
<dbReference type="Gene3D" id="3.90.25.10">
    <property type="entry name" value="UDP-galactose 4-epimerase, domain 1"/>
    <property type="match status" value="1"/>
</dbReference>
<gene>
    <name evidence="18" type="primary">DPS1_2</name>
    <name evidence="18" type="ORF">LTR25_004218</name>
</gene>
<dbReference type="InterPro" id="IPR004364">
    <property type="entry name" value="Aa-tRNA-synt_II"/>
</dbReference>
<name>A0AAV9QDJ9_9PEZI</name>
<keyword evidence="10" id="KW-0648">Protein biosynthesis</keyword>
<keyword evidence="19" id="KW-1185">Reference proteome</keyword>
<evidence type="ECO:0000256" key="3">
    <source>
        <dbReference type="ARBA" id="ARBA00012841"/>
    </source>
</evidence>
<dbReference type="GO" id="GO:0016491">
    <property type="term" value="F:oxidoreductase activity"/>
    <property type="evidence" value="ECO:0007669"/>
    <property type="project" value="UniProtKB-KW"/>
</dbReference>
<dbReference type="HAMAP" id="MF_02075">
    <property type="entry name" value="Asp_tRNA_synth_type2"/>
    <property type="match status" value="1"/>
</dbReference>
<dbReference type="GO" id="GO:0005829">
    <property type="term" value="C:cytosol"/>
    <property type="evidence" value="ECO:0007669"/>
    <property type="project" value="TreeGrafter"/>
</dbReference>
<keyword evidence="12" id="KW-0030">Aminoacyl-tRNA synthetase</keyword>
<dbReference type="Gene3D" id="3.30.930.10">
    <property type="entry name" value="Bira Bifunctional Protein, Domain 2"/>
    <property type="match status" value="1"/>
</dbReference>
<feature type="domain" description="Aminoacyl-transfer RNA synthetases class-II family profile" evidence="17">
    <location>
        <begin position="257"/>
        <end position="560"/>
    </location>
</feature>
<evidence type="ECO:0000313" key="19">
    <source>
        <dbReference type="Proteomes" id="UP001345827"/>
    </source>
</evidence>
<dbReference type="SUPFAM" id="SSF51735">
    <property type="entry name" value="NAD(P)-binding Rossmann-fold domains"/>
    <property type="match status" value="1"/>
</dbReference>
<dbReference type="GO" id="GO:0005524">
    <property type="term" value="F:ATP binding"/>
    <property type="evidence" value="ECO:0007669"/>
    <property type="project" value="UniProtKB-KW"/>
</dbReference>
<dbReference type="FunFam" id="3.30.930.10:FF:000038">
    <property type="entry name" value="Aspartate--tRNA ligase"/>
    <property type="match status" value="1"/>
</dbReference>
<evidence type="ECO:0000256" key="16">
    <source>
        <dbReference type="SAM" id="MobiDB-lite"/>
    </source>
</evidence>
<reference evidence="18 19" key="1">
    <citation type="submission" date="2023-06" db="EMBL/GenBank/DDBJ databases">
        <title>Black Yeasts Isolated from many extreme environments.</title>
        <authorList>
            <person name="Coleine C."/>
            <person name="Stajich J.E."/>
            <person name="Selbmann L."/>
        </authorList>
    </citation>
    <scope>NUCLEOTIDE SEQUENCE [LARGE SCALE GENOMIC DNA]</scope>
    <source>
        <strain evidence="18 19">CCFEE 5887</strain>
    </source>
</reference>
<dbReference type="GO" id="GO:0004815">
    <property type="term" value="F:aspartate-tRNA ligase activity"/>
    <property type="evidence" value="ECO:0007669"/>
    <property type="project" value="UniProtKB-EC"/>
</dbReference>
<comment type="subcellular location">
    <subcellularLocation>
        <location evidence="1">Cytoplasm</location>
    </subcellularLocation>
</comment>
<comment type="similarity">
    <text evidence="2">Belongs to the class-II aminoacyl-tRNA synthetase family. Type 2 subfamily.</text>
</comment>
<evidence type="ECO:0000259" key="17">
    <source>
        <dbReference type="PROSITE" id="PS50862"/>
    </source>
</evidence>
<dbReference type="CDD" id="cd00776">
    <property type="entry name" value="AsxRS_core"/>
    <property type="match status" value="1"/>
</dbReference>
<dbReference type="Proteomes" id="UP001345827">
    <property type="component" value="Unassembled WGS sequence"/>
</dbReference>
<organism evidence="18 19">
    <name type="scientific">Vermiconidia calcicola</name>
    <dbReference type="NCBI Taxonomy" id="1690605"/>
    <lineage>
        <taxon>Eukaryota</taxon>
        <taxon>Fungi</taxon>
        <taxon>Dikarya</taxon>
        <taxon>Ascomycota</taxon>
        <taxon>Pezizomycotina</taxon>
        <taxon>Dothideomycetes</taxon>
        <taxon>Dothideomycetidae</taxon>
        <taxon>Mycosphaerellales</taxon>
        <taxon>Extremaceae</taxon>
        <taxon>Vermiconidia</taxon>
    </lineage>
</organism>
<dbReference type="PRINTS" id="PR01042">
    <property type="entry name" value="TRNASYNTHASP"/>
</dbReference>
<evidence type="ECO:0000256" key="12">
    <source>
        <dbReference type="ARBA" id="ARBA00023146"/>
    </source>
</evidence>
<dbReference type="EC" id="6.1.1.12" evidence="3"/>
<dbReference type="NCBIfam" id="TIGR00458">
    <property type="entry name" value="aspS_nondisc"/>
    <property type="match status" value="1"/>
</dbReference>
<dbReference type="Gene3D" id="2.40.50.140">
    <property type="entry name" value="Nucleic acid-binding proteins"/>
    <property type="match status" value="1"/>
</dbReference>
<evidence type="ECO:0000313" key="18">
    <source>
        <dbReference type="EMBL" id="KAK5538675.1"/>
    </source>
</evidence>
<dbReference type="InterPro" id="IPR045312">
    <property type="entry name" value="PCBER-like"/>
</dbReference>
<evidence type="ECO:0000256" key="9">
    <source>
        <dbReference type="ARBA" id="ARBA00022857"/>
    </source>
</evidence>
<evidence type="ECO:0000256" key="13">
    <source>
        <dbReference type="ARBA" id="ARBA00033155"/>
    </source>
</evidence>
<dbReference type="Gene3D" id="3.40.50.720">
    <property type="entry name" value="NAD(P)-binding Rossmann-like Domain"/>
    <property type="match status" value="1"/>
</dbReference>
<accession>A0AAV9QDJ9</accession>
<dbReference type="NCBIfam" id="NF003483">
    <property type="entry name" value="PRK05159.1"/>
    <property type="match status" value="1"/>
</dbReference>
<dbReference type="CDD" id="cd04320">
    <property type="entry name" value="AspRS_cyto_N"/>
    <property type="match status" value="1"/>
</dbReference>
<dbReference type="SUPFAM" id="SSF50249">
    <property type="entry name" value="Nucleic acid-binding proteins"/>
    <property type="match status" value="1"/>
</dbReference>
<evidence type="ECO:0000256" key="14">
    <source>
        <dbReference type="ARBA" id="ARBA00047904"/>
    </source>
</evidence>
<dbReference type="GO" id="GO:0017101">
    <property type="term" value="C:aminoacyl-tRNA synthetase multienzyme complex"/>
    <property type="evidence" value="ECO:0007669"/>
    <property type="project" value="TreeGrafter"/>
</dbReference>
<keyword evidence="5" id="KW-0963">Cytoplasm</keyword>
<dbReference type="CDD" id="cd05259">
    <property type="entry name" value="PCBER_SDR_a"/>
    <property type="match status" value="1"/>
</dbReference>
<dbReference type="PANTHER" id="PTHR43450:SF2">
    <property type="entry name" value="ASPARTATE--TRNA LIGASE"/>
    <property type="match status" value="1"/>
</dbReference>
<dbReference type="InterPro" id="IPR024320">
    <property type="entry name" value="LPG_synthase_C"/>
</dbReference>
<dbReference type="PANTHER" id="PTHR43450">
    <property type="entry name" value="ASPARTYL-TRNA SYNTHETASE"/>
    <property type="match status" value="1"/>
</dbReference>
<dbReference type="InterPro" id="IPR036291">
    <property type="entry name" value="NAD(P)-bd_dom_sf"/>
</dbReference>
<evidence type="ECO:0000256" key="8">
    <source>
        <dbReference type="ARBA" id="ARBA00022840"/>
    </source>
</evidence>
<dbReference type="FunFam" id="2.40.50.140:FF:000132">
    <property type="entry name" value="Aspartyl-tRNA synthetase, cytoplasmic"/>
    <property type="match status" value="1"/>
</dbReference>
<evidence type="ECO:0000256" key="5">
    <source>
        <dbReference type="ARBA" id="ARBA00022490"/>
    </source>
</evidence>
<dbReference type="InterPro" id="IPR012340">
    <property type="entry name" value="NA-bd_OB-fold"/>
</dbReference>
<dbReference type="Pfam" id="PF09924">
    <property type="entry name" value="LPG_synthase_C"/>
    <property type="match status" value="1"/>
</dbReference>
<keyword evidence="6 18" id="KW-0436">Ligase</keyword>
<comment type="catalytic activity">
    <reaction evidence="14">
        <text>tRNA(Asp) + L-aspartate + ATP = L-aspartyl-tRNA(Asp) + AMP + diphosphate</text>
        <dbReference type="Rhea" id="RHEA:19649"/>
        <dbReference type="Rhea" id="RHEA-COMP:9660"/>
        <dbReference type="Rhea" id="RHEA-COMP:9678"/>
        <dbReference type="ChEBI" id="CHEBI:29991"/>
        <dbReference type="ChEBI" id="CHEBI:30616"/>
        <dbReference type="ChEBI" id="CHEBI:33019"/>
        <dbReference type="ChEBI" id="CHEBI:78442"/>
        <dbReference type="ChEBI" id="CHEBI:78516"/>
        <dbReference type="ChEBI" id="CHEBI:456215"/>
        <dbReference type="EC" id="6.1.1.12"/>
    </reaction>
</comment>
<dbReference type="AlphaFoldDB" id="A0AAV9QDJ9"/>
<dbReference type="Pfam" id="PF05368">
    <property type="entry name" value="NmrA"/>
    <property type="match status" value="1"/>
</dbReference>
<feature type="compositionally biased region" description="Acidic residues" evidence="16">
    <location>
        <begin position="48"/>
        <end position="60"/>
    </location>
</feature>
<evidence type="ECO:0000256" key="4">
    <source>
        <dbReference type="ARBA" id="ARBA00018853"/>
    </source>
</evidence>
<keyword evidence="11" id="KW-0560">Oxidoreductase</keyword>
<dbReference type="GO" id="GO:0003723">
    <property type="term" value="F:RNA binding"/>
    <property type="evidence" value="ECO:0007669"/>
    <property type="project" value="TreeGrafter"/>
</dbReference>
<dbReference type="PROSITE" id="PS50862">
    <property type="entry name" value="AA_TRNA_LIGASE_II"/>
    <property type="match status" value="1"/>
</dbReference>
<feature type="region of interest" description="Disordered" evidence="16">
    <location>
        <begin position="18"/>
        <end position="64"/>
    </location>
</feature>
<evidence type="ECO:0000256" key="15">
    <source>
        <dbReference type="ARBA" id="ARBA00070516"/>
    </source>
</evidence>
<dbReference type="Pfam" id="PF00152">
    <property type="entry name" value="tRNA-synt_2"/>
    <property type="match status" value="1"/>
</dbReference>
<keyword evidence="7" id="KW-0547">Nucleotide-binding</keyword>
<dbReference type="SUPFAM" id="SSF55681">
    <property type="entry name" value="Class II aaRS and biotin synthetases"/>
    <property type="match status" value="1"/>
</dbReference>
<dbReference type="InterPro" id="IPR008030">
    <property type="entry name" value="NmrA-like"/>
</dbReference>
<feature type="compositionally biased region" description="Basic and acidic residues" evidence="16">
    <location>
        <begin position="18"/>
        <end position="42"/>
    </location>
</feature>
<evidence type="ECO:0000256" key="11">
    <source>
        <dbReference type="ARBA" id="ARBA00023002"/>
    </source>
</evidence>
<dbReference type="EMBL" id="JAXLQG010000006">
    <property type="protein sequence ID" value="KAK5538675.1"/>
    <property type="molecule type" value="Genomic_DNA"/>
</dbReference>
<dbReference type="GO" id="GO:0006422">
    <property type="term" value="P:aspartyl-tRNA aminoacylation"/>
    <property type="evidence" value="ECO:0007669"/>
    <property type="project" value="InterPro"/>
</dbReference>
<dbReference type="InterPro" id="IPR004523">
    <property type="entry name" value="Asp-tRNA_synthase_2"/>
</dbReference>
<keyword evidence="8" id="KW-0067">ATP-binding</keyword>
<evidence type="ECO:0000256" key="6">
    <source>
        <dbReference type="ARBA" id="ARBA00022598"/>
    </source>
</evidence>
<keyword evidence="9" id="KW-0521">NADP</keyword>
<comment type="caution">
    <text evidence="18">The sequence shown here is derived from an EMBL/GenBank/DDBJ whole genome shotgun (WGS) entry which is preliminary data.</text>
</comment>
<evidence type="ECO:0000256" key="2">
    <source>
        <dbReference type="ARBA" id="ARBA00005312"/>
    </source>
</evidence>
<dbReference type="InterPro" id="IPR006195">
    <property type="entry name" value="aa-tRNA-synth_II"/>
</dbReference>
<dbReference type="InterPro" id="IPR002312">
    <property type="entry name" value="Asp/Asn-tRNA-synth_IIb"/>
</dbReference>
<evidence type="ECO:0000256" key="7">
    <source>
        <dbReference type="ARBA" id="ARBA00022741"/>
    </source>
</evidence>
<sequence length="1194" mass="134360">MSHVKSVLSSLRHKISTSKHELTESLSRNGEKNYRGGSEKDVAQIISEEQEWSSSEEDAADFPHHGQTAKSLDEFLDNDDPPEVKQLYGKLPLMQSQDEAPVNHIWHTQWTPLTVVDPSHIGKEVAFRARVHVVRHMSAKLAFVVFREQTTTIQGVLRAVEGGISENMVRWAEHIRTGSIVTVKAIVKEPEQTVKSTSTHHAELDIQTMHVVSARENPVPFSVYEADAATEGHSIADRVRLSNRVLDLRTPSAQAIFRVQSSVCRTFRNYLEDQGFLEIHTPKLQGGATEGGADVFKVNYFGRPAFLAQSPQLAKQMCISADFGKVFEVGPVFRAENSNTPRHMTEYTGLDLEMAIDRHYHETMWLIDATLKEIFKTLYVRNRKDIDTLKQHFPHDDLIWLDETIRLTFADGVKLLNDSGWTNDDGSQQSEYEDLPTRGERRLGELVKEKYNTDYYILDKFPTAARPFYTMLDPKNGRVTNSFDFMVRGQEILSGGQRVHDYKLLKERMEASGMNPDDLKEYMQAFQWVAPPHAGAGIGLERLVSLILDLGNLRYATLFPRDPKSFPAKPVSQLRHPEDNTLNRRKGRLPPLENLVANYGDATNTSWMDERFQIWRDEKTGAAIAYVPSHDRAICPGNPLCDPRQLEDVISAFLTWLRKETKLRPLFILVGKEVEDVLGDNLGWRSFTNVAEQRVNLANNEHLNIDTDVDRKIRHATKEGVKVTDYGSEVPDEVREKVEERIKEWQTSRQGPQVHLSEITPFKDSSHRQYFIAQDGDGKFNSLVVLAQLAPRYGTQVKWALDFPGAANGSIESTVLTALKAAADAGYKSCTFGAGATAKLSSGHNVGGAKEATLNSLYQTLAARFNLDRKTGFRAKFNTLDDALYLCYPPRGLGPKGAQAIVDFFQGGASGNLGSLILKYLLSSPSKFNVTVLTRESSTSKFPSTVTVSKVADDYPAAQLVEAFKGIDVVISAISMMGMHEQYKFIDACLAAKVKRYIPTEYGLDDLPDWLVELRPMFRIKHDVRDYLVSKEKDGLDWTCIVCNVFFEMGVQSGFFQLFWPDKKAVLIDGGETKWVATTLDTVAVAVVKAIEKDEATRNKLLLIQDFRTSQKEILDAIEEKTGKWNVENVAYDEWLEEAKEKVRNGDDGALSKLTFGSVLPGSEWEKREEFANDLLELPTKSFKQVMESVLQGV</sequence>
<evidence type="ECO:0000256" key="10">
    <source>
        <dbReference type="ARBA" id="ARBA00022917"/>
    </source>
</evidence>
<proteinExistence type="inferred from homology"/>
<protein>
    <recommendedName>
        <fullName evidence="4">Aspartate--tRNA ligase, cytoplasmic</fullName>
        <ecNumber evidence="3">6.1.1.12</ecNumber>
    </recommendedName>
    <alternativeName>
        <fullName evidence="13">Aspartyl-tRNA synthetase</fullName>
    </alternativeName>
    <alternativeName>
        <fullName evidence="15">Probable aspartate--tRNA ligase, cytoplasmic</fullName>
    </alternativeName>
</protein>